<dbReference type="PANTHER" id="PTHR46796">
    <property type="entry name" value="HTH-TYPE TRANSCRIPTIONAL ACTIVATOR RHAS-RELATED"/>
    <property type="match status" value="1"/>
</dbReference>
<feature type="domain" description="HTH araC/xylS-type" evidence="4">
    <location>
        <begin position="196"/>
        <end position="293"/>
    </location>
</feature>
<proteinExistence type="predicted"/>
<dbReference type="InterPro" id="IPR050204">
    <property type="entry name" value="AraC_XylS_family_regulators"/>
</dbReference>
<evidence type="ECO:0000256" key="3">
    <source>
        <dbReference type="ARBA" id="ARBA00023163"/>
    </source>
</evidence>
<keyword evidence="1" id="KW-0805">Transcription regulation</keyword>
<keyword evidence="3" id="KW-0804">Transcription</keyword>
<dbReference type="InterPro" id="IPR018060">
    <property type="entry name" value="HTH_AraC"/>
</dbReference>
<dbReference type="SMART" id="SM00342">
    <property type="entry name" value="HTH_ARAC"/>
    <property type="match status" value="1"/>
</dbReference>
<dbReference type="PROSITE" id="PS01124">
    <property type="entry name" value="HTH_ARAC_FAMILY_2"/>
    <property type="match status" value="1"/>
</dbReference>
<organism evidence="5 6">
    <name type="scientific">Pendulispora brunnea</name>
    <dbReference type="NCBI Taxonomy" id="2905690"/>
    <lineage>
        <taxon>Bacteria</taxon>
        <taxon>Pseudomonadati</taxon>
        <taxon>Myxococcota</taxon>
        <taxon>Myxococcia</taxon>
        <taxon>Myxococcales</taxon>
        <taxon>Sorangiineae</taxon>
        <taxon>Pendulisporaceae</taxon>
        <taxon>Pendulispora</taxon>
    </lineage>
</organism>
<keyword evidence="2" id="KW-0238">DNA-binding</keyword>
<gene>
    <name evidence="5" type="ORF">LZC95_03065</name>
</gene>
<sequence>MGSLDIDHSIGGFRVAQADGTPPAVTIDGDPPGKSGIHVRRLRFAGGAHYRGELPQHVFFLQLDTPARLNCQLAGRQMDHVVLAGSATICPAGIDASAESSQGLEVLAITISRERLALAAAQAYRPGANLVECFSIYDVALDGIAQMLASEASFGFGNGPLYWSSVADALVEHIVEQHMTRPAAAIRGMLTPAALLRVTEFIHANINQPLEVETLAGVAAQSRFHFSRVFARSVGVSPHRYVMQLRLQRARDLLRDGRKTLSEVAYATGFVDQSHLTRWSQKIYGVPPGRLRR</sequence>
<dbReference type="SUPFAM" id="SSF46689">
    <property type="entry name" value="Homeodomain-like"/>
    <property type="match status" value="2"/>
</dbReference>
<reference evidence="5 6" key="1">
    <citation type="submission" date="2021-12" db="EMBL/GenBank/DDBJ databases">
        <title>Discovery of the Pendulisporaceae a myxobacterial family with distinct sporulation behavior and unique specialized metabolism.</title>
        <authorList>
            <person name="Garcia R."/>
            <person name="Popoff A."/>
            <person name="Bader C.D."/>
            <person name="Loehr J."/>
            <person name="Walesch S."/>
            <person name="Walt C."/>
            <person name="Boldt J."/>
            <person name="Bunk B."/>
            <person name="Haeckl F.J.F.P.J."/>
            <person name="Gunesch A.P."/>
            <person name="Birkelbach J."/>
            <person name="Nuebel U."/>
            <person name="Pietschmann T."/>
            <person name="Bach T."/>
            <person name="Mueller R."/>
        </authorList>
    </citation>
    <scope>NUCLEOTIDE SEQUENCE [LARGE SCALE GENOMIC DNA]</scope>
    <source>
        <strain evidence="5 6">MSr12523</strain>
    </source>
</reference>
<evidence type="ECO:0000259" key="4">
    <source>
        <dbReference type="PROSITE" id="PS01124"/>
    </source>
</evidence>
<dbReference type="Gene3D" id="1.10.10.60">
    <property type="entry name" value="Homeodomain-like"/>
    <property type="match status" value="1"/>
</dbReference>
<accession>A0ABZ2KAX2</accession>
<dbReference type="PANTHER" id="PTHR46796:SF6">
    <property type="entry name" value="ARAC SUBFAMILY"/>
    <property type="match status" value="1"/>
</dbReference>
<dbReference type="Pfam" id="PF12833">
    <property type="entry name" value="HTH_18"/>
    <property type="match status" value="1"/>
</dbReference>
<evidence type="ECO:0000313" key="6">
    <source>
        <dbReference type="Proteomes" id="UP001379533"/>
    </source>
</evidence>
<protein>
    <submittedName>
        <fullName evidence="5">AraC family transcriptional regulator</fullName>
    </submittedName>
</protein>
<keyword evidence="6" id="KW-1185">Reference proteome</keyword>
<dbReference type="EMBL" id="CP089982">
    <property type="protein sequence ID" value="WXA95820.1"/>
    <property type="molecule type" value="Genomic_DNA"/>
</dbReference>
<evidence type="ECO:0000313" key="5">
    <source>
        <dbReference type="EMBL" id="WXA95820.1"/>
    </source>
</evidence>
<evidence type="ECO:0000256" key="2">
    <source>
        <dbReference type="ARBA" id="ARBA00023125"/>
    </source>
</evidence>
<dbReference type="Proteomes" id="UP001379533">
    <property type="component" value="Chromosome"/>
</dbReference>
<evidence type="ECO:0000256" key="1">
    <source>
        <dbReference type="ARBA" id="ARBA00023015"/>
    </source>
</evidence>
<dbReference type="InterPro" id="IPR009057">
    <property type="entry name" value="Homeodomain-like_sf"/>
</dbReference>
<name>A0ABZ2KAX2_9BACT</name>
<dbReference type="RefSeq" id="WP_394846430.1">
    <property type="nucleotide sequence ID" value="NZ_CP089982.1"/>
</dbReference>